<name>A0AAV1RR39_9ROSI</name>
<dbReference type="AlphaFoldDB" id="A0AAV1RR39"/>
<proteinExistence type="predicted"/>
<protein>
    <submittedName>
        <fullName evidence="1">Uncharacterized protein</fullName>
    </submittedName>
</protein>
<feature type="non-terminal residue" evidence="1">
    <location>
        <position position="1"/>
    </location>
</feature>
<gene>
    <name evidence="1" type="ORF">DCAF_LOCUS13556</name>
</gene>
<organism evidence="1 2">
    <name type="scientific">Dovyalis caffra</name>
    <dbReference type="NCBI Taxonomy" id="77055"/>
    <lineage>
        <taxon>Eukaryota</taxon>
        <taxon>Viridiplantae</taxon>
        <taxon>Streptophyta</taxon>
        <taxon>Embryophyta</taxon>
        <taxon>Tracheophyta</taxon>
        <taxon>Spermatophyta</taxon>
        <taxon>Magnoliopsida</taxon>
        <taxon>eudicotyledons</taxon>
        <taxon>Gunneridae</taxon>
        <taxon>Pentapetalae</taxon>
        <taxon>rosids</taxon>
        <taxon>fabids</taxon>
        <taxon>Malpighiales</taxon>
        <taxon>Salicaceae</taxon>
        <taxon>Flacourtieae</taxon>
        <taxon>Dovyalis</taxon>
    </lineage>
</organism>
<dbReference type="Proteomes" id="UP001314170">
    <property type="component" value="Unassembled WGS sequence"/>
</dbReference>
<evidence type="ECO:0000313" key="1">
    <source>
        <dbReference type="EMBL" id="CAK7338508.1"/>
    </source>
</evidence>
<sequence>KTSELQYTYPTLTESNASISLERPGINCTEGEGNEKSIKKGEHEVLDYVIRYKA</sequence>
<dbReference type="EMBL" id="CAWUPB010001116">
    <property type="protein sequence ID" value="CAK7338508.1"/>
    <property type="molecule type" value="Genomic_DNA"/>
</dbReference>
<evidence type="ECO:0000313" key="2">
    <source>
        <dbReference type="Proteomes" id="UP001314170"/>
    </source>
</evidence>
<reference evidence="1 2" key="1">
    <citation type="submission" date="2024-01" db="EMBL/GenBank/DDBJ databases">
        <authorList>
            <person name="Waweru B."/>
        </authorList>
    </citation>
    <scope>NUCLEOTIDE SEQUENCE [LARGE SCALE GENOMIC DNA]</scope>
</reference>
<comment type="caution">
    <text evidence="1">The sequence shown here is derived from an EMBL/GenBank/DDBJ whole genome shotgun (WGS) entry which is preliminary data.</text>
</comment>
<accession>A0AAV1RR39</accession>
<keyword evidence="2" id="KW-1185">Reference proteome</keyword>